<evidence type="ECO:0000313" key="2">
    <source>
        <dbReference type="Proteomes" id="UP000199068"/>
    </source>
</evidence>
<dbReference type="PROSITE" id="PS51257">
    <property type="entry name" value="PROKAR_LIPOPROTEIN"/>
    <property type="match status" value="1"/>
</dbReference>
<gene>
    <name evidence="1" type="ORF">SAMN04515677_101330</name>
</gene>
<dbReference type="RefSeq" id="WP_092722209.1">
    <property type="nucleotide sequence ID" value="NZ_FNGW01000001.1"/>
</dbReference>
<proteinExistence type="predicted"/>
<protein>
    <recommendedName>
        <fullName evidence="3">Lipoprotein</fullName>
    </recommendedName>
</protein>
<evidence type="ECO:0008006" key="3">
    <source>
        <dbReference type="Google" id="ProtNLM"/>
    </source>
</evidence>
<accession>A0A1G9IPM5</accession>
<sequence length="192" mass="22103">MKKLITLAILLITLTITGCTQTKEFKIEYNSLSKEQEEIINLTGNRIFRYNLENLPNDKNYQLNLVYEVYKDGKKVKEEQILSSWYEPTKEKLEDTTVAINMQDNKIRCQEGGAAASLNIKEDISQLSYHYYNGGKKINFGDDIYLFHGVKGDKGILYSDLGLLSDKDLNENIKENELNVFVKLQCKEVSDK</sequence>
<keyword evidence="2" id="KW-1185">Reference proteome</keyword>
<name>A0A1G9IPM5_9FIRM</name>
<evidence type="ECO:0000313" key="1">
    <source>
        <dbReference type="EMBL" id="SDL27101.1"/>
    </source>
</evidence>
<organism evidence="1 2">
    <name type="scientific">Romboutsia lituseburensis DSM 797</name>
    <dbReference type="NCBI Taxonomy" id="1121325"/>
    <lineage>
        <taxon>Bacteria</taxon>
        <taxon>Bacillati</taxon>
        <taxon>Bacillota</taxon>
        <taxon>Clostridia</taxon>
        <taxon>Peptostreptococcales</taxon>
        <taxon>Peptostreptococcaceae</taxon>
        <taxon>Romboutsia</taxon>
    </lineage>
</organism>
<reference evidence="1 2" key="1">
    <citation type="submission" date="2016-10" db="EMBL/GenBank/DDBJ databases">
        <authorList>
            <person name="de Groot N.N."/>
        </authorList>
    </citation>
    <scope>NUCLEOTIDE SEQUENCE [LARGE SCALE GENOMIC DNA]</scope>
    <source>
        <strain evidence="1 2">DSM 797</strain>
    </source>
</reference>
<dbReference type="Proteomes" id="UP000199068">
    <property type="component" value="Unassembled WGS sequence"/>
</dbReference>
<dbReference type="AlphaFoldDB" id="A0A1G9IPM5"/>
<dbReference type="EMBL" id="FNGW01000001">
    <property type="protein sequence ID" value="SDL27101.1"/>
    <property type="molecule type" value="Genomic_DNA"/>
</dbReference>